<protein>
    <submittedName>
        <fullName evidence="1">Ornithine cyclodeaminase</fullName>
    </submittedName>
</protein>
<dbReference type="Proteomes" id="UP000600365">
    <property type="component" value="Unassembled WGS sequence"/>
</dbReference>
<dbReference type="InterPro" id="IPR023401">
    <property type="entry name" value="ODC_N"/>
</dbReference>
<sequence length="337" mass="34746">MTEDDARDGHDEDAVGPLYLSGEQVRELLDTDAAIASQRAAFTALGDGTAELPGKIMHPSRFDDSVVFAYLARLSADTGAVAKIGSVNPGNAAAGLPTIHAVINALDPVTGQLAAVMDGTAVTTLRTAAAGAVAFDALATADSTELGLLGSGTQALAHARAVARVRELRSVRMWSPHPGRRAHAAQRLAAELGVAVKAVDTAEEAVVGLPMVAACTLSHTPVVRGEWLAAGCTVVSVGSFEPTRSEVDAEVVRRAAAVVVDDPTTAAEHAGPVVDALRDGRLAREDLIPLGGVLTGRHTARTRPDDIVFYNSVGLGIQDAAAAWAVIDAARARRVRG</sequence>
<dbReference type="PANTHER" id="PTHR13812:SF19">
    <property type="entry name" value="KETIMINE REDUCTASE MU-CRYSTALLIN"/>
    <property type="match status" value="1"/>
</dbReference>
<evidence type="ECO:0000313" key="2">
    <source>
        <dbReference type="Proteomes" id="UP000600365"/>
    </source>
</evidence>
<dbReference type="InterPro" id="IPR003462">
    <property type="entry name" value="ODC_Mu_crystall"/>
</dbReference>
<accession>A0A918D9M8</accession>
<gene>
    <name evidence="1" type="ORF">GCM10011579_078890</name>
</gene>
<dbReference type="PANTHER" id="PTHR13812">
    <property type="entry name" value="KETIMINE REDUCTASE MU-CRYSTALLIN"/>
    <property type="match status" value="1"/>
</dbReference>
<dbReference type="Gene3D" id="3.30.1780.10">
    <property type="entry name" value="ornithine cyclodeaminase, domain 1"/>
    <property type="match status" value="1"/>
</dbReference>
<dbReference type="RefSeq" id="WP_189190918.1">
    <property type="nucleotide sequence ID" value="NZ_BMMM01000019.1"/>
</dbReference>
<keyword evidence="2" id="KW-1185">Reference proteome</keyword>
<dbReference type="InterPro" id="IPR036291">
    <property type="entry name" value="NAD(P)-bd_dom_sf"/>
</dbReference>
<dbReference type="Pfam" id="PF02423">
    <property type="entry name" value="OCD_Mu_crystall"/>
    <property type="match status" value="1"/>
</dbReference>
<evidence type="ECO:0000313" key="1">
    <source>
        <dbReference type="EMBL" id="GGN86763.1"/>
    </source>
</evidence>
<dbReference type="SUPFAM" id="SSF51735">
    <property type="entry name" value="NAD(P)-binding Rossmann-fold domains"/>
    <property type="match status" value="1"/>
</dbReference>
<name>A0A918D9M8_9ACTN</name>
<reference evidence="1 2" key="1">
    <citation type="journal article" date="2014" name="Int. J. Syst. Evol. Microbiol.">
        <title>Complete genome sequence of Corynebacterium casei LMG S-19264T (=DSM 44701T), isolated from a smear-ripened cheese.</title>
        <authorList>
            <consortium name="US DOE Joint Genome Institute (JGI-PGF)"/>
            <person name="Walter F."/>
            <person name="Albersmeier A."/>
            <person name="Kalinowski J."/>
            <person name="Ruckert C."/>
        </authorList>
    </citation>
    <scope>NUCLEOTIDE SEQUENCE [LARGE SCALE GENOMIC DNA]</scope>
    <source>
        <strain evidence="1 2">CGMCC 4.7111</strain>
    </source>
</reference>
<proteinExistence type="predicted"/>
<dbReference type="Gene3D" id="3.40.50.720">
    <property type="entry name" value="NAD(P)-binding Rossmann-like Domain"/>
    <property type="match status" value="1"/>
</dbReference>
<organism evidence="1 2">
    <name type="scientific">Streptomyces albiflavescens</name>
    <dbReference type="NCBI Taxonomy" id="1623582"/>
    <lineage>
        <taxon>Bacteria</taxon>
        <taxon>Bacillati</taxon>
        <taxon>Actinomycetota</taxon>
        <taxon>Actinomycetes</taxon>
        <taxon>Kitasatosporales</taxon>
        <taxon>Streptomycetaceae</taxon>
        <taxon>Streptomyces</taxon>
    </lineage>
</organism>
<dbReference type="GO" id="GO:0005737">
    <property type="term" value="C:cytoplasm"/>
    <property type="evidence" value="ECO:0007669"/>
    <property type="project" value="TreeGrafter"/>
</dbReference>
<dbReference type="PIRSF" id="PIRSF001439">
    <property type="entry name" value="CryM"/>
    <property type="match status" value="1"/>
</dbReference>
<dbReference type="AlphaFoldDB" id="A0A918D9M8"/>
<comment type="caution">
    <text evidence="1">The sequence shown here is derived from an EMBL/GenBank/DDBJ whole genome shotgun (WGS) entry which is preliminary data.</text>
</comment>
<dbReference type="EMBL" id="BMMM01000019">
    <property type="protein sequence ID" value="GGN86763.1"/>
    <property type="molecule type" value="Genomic_DNA"/>
</dbReference>